<protein>
    <submittedName>
        <fullName evidence="2">Uncharacterized protein</fullName>
    </submittedName>
</protein>
<evidence type="ECO:0000256" key="1">
    <source>
        <dbReference type="SAM" id="MobiDB-lite"/>
    </source>
</evidence>
<feature type="region of interest" description="Disordered" evidence="1">
    <location>
        <begin position="1"/>
        <end position="73"/>
    </location>
</feature>
<proteinExistence type="predicted"/>
<accession>A0A162JA40</accession>
<evidence type="ECO:0000313" key="2">
    <source>
        <dbReference type="EMBL" id="OAA41448.1"/>
    </source>
</evidence>
<reference evidence="2 3" key="1">
    <citation type="journal article" date="2016" name="Genome Biol. Evol.">
        <title>Divergent and convergent evolution of fungal pathogenicity.</title>
        <authorList>
            <person name="Shang Y."/>
            <person name="Xiao G."/>
            <person name="Zheng P."/>
            <person name="Cen K."/>
            <person name="Zhan S."/>
            <person name="Wang C."/>
        </authorList>
    </citation>
    <scope>NUCLEOTIDE SEQUENCE [LARGE SCALE GENOMIC DNA]</scope>
    <source>
        <strain evidence="2 3">RCEF 3172</strain>
    </source>
</reference>
<feature type="compositionally biased region" description="Basic and acidic residues" evidence="1">
    <location>
        <begin position="26"/>
        <end position="38"/>
    </location>
</feature>
<dbReference type="AlphaFoldDB" id="A0A162JA40"/>
<sequence length="142" mass="15304">MAQTAKFDDSDSADDLGIVNVPMPLPHRESCSSPDKHHPVVPPAAAGVMKRAKSSTAKRAIRPLASLPPVPPVPVLATTGISAPTDAPPKMEDAAIVALPARARSRRKTLLERIEGWWDLGLLDKRQTLFRSQSRGMADQKV</sequence>
<dbReference type="EMBL" id="AZHA01000016">
    <property type="protein sequence ID" value="OAA41448.1"/>
    <property type="molecule type" value="Genomic_DNA"/>
</dbReference>
<dbReference type="Proteomes" id="UP000076863">
    <property type="component" value="Unassembled WGS sequence"/>
</dbReference>
<name>A0A162JA40_9HYPO</name>
<gene>
    <name evidence="2" type="ORF">BBO_05434</name>
</gene>
<keyword evidence="3" id="KW-1185">Reference proteome</keyword>
<evidence type="ECO:0000313" key="3">
    <source>
        <dbReference type="Proteomes" id="UP000076863"/>
    </source>
</evidence>
<organism evidence="2 3">
    <name type="scientific">Beauveria brongniartii RCEF 3172</name>
    <dbReference type="NCBI Taxonomy" id="1081107"/>
    <lineage>
        <taxon>Eukaryota</taxon>
        <taxon>Fungi</taxon>
        <taxon>Dikarya</taxon>
        <taxon>Ascomycota</taxon>
        <taxon>Pezizomycotina</taxon>
        <taxon>Sordariomycetes</taxon>
        <taxon>Hypocreomycetidae</taxon>
        <taxon>Hypocreales</taxon>
        <taxon>Cordycipitaceae</taxon>
        <taxon>Beauveria</taxon>
        <taxon>Beauveria brongniartii</taxon>
    </lineage>
</organism>
<dbReference type="OrthoDB" id="4868522at2759"/>
<comment type="caution">
    <text evidence="2">The sequence shown here is derived from an EMBL/GenBank/DDBJ whole genome shotgun (WGS) entry which is preliminary data.</text>
</comment>